<evidence type="ECO:0000256" key="10">
    <source>
        <dbReference type="ARBA" id="ARBA00023033"/>
    </source>
</evidence>
<evidence type="ECO:0000256" key="8">
    <source>
        <dbReference type="ARBA" id="ARBA00023002"/>
    </source>
</evidence>
<keyword evidence="3" id="KW-1003">Cell membrane</keyword>
<evidence type="ECO:0000313" key="15">
    <source>
        <dbReference type="Proteomes" id="UP001139353"/>
    </source>
</evidence>
<comment type="similarity">
    <text evidence="2">Belongs to the fatty acid desaturase type 1 family. AlkB subfamily.</text>
</comment>
<dbReference type="PANTHER" id="PTHR38674:SF1">
    <property type="entry name" value="ALKANE 1-MONOOXYGENASE 1"/>
    <property type="match status" value="1"/>
</dbReference>
<evidence type="ECO:0000256" key="1">
    <source>
        <dbReference type="ARBA" id="ARBA00004429"/>
    </source>
</evidence>
<feature type="transmembrane region" description="Helical" evidence="12">
    <location>
        <begin position="20"/>
        <end position="38"/>
    </location>
</feature>
<gene>
    <name evidence="14" type="ORF">LPC04_01215</name>
</gene>
<protein>
    <submittedName>
        <fullName evidence="14">Alkane 1-monooxygenase</fullName>
    </submittedName>
</protein>
<evidence type="ECO:0000256" key="11">
    <source>
        <dbReference type="ARBA" id="ARBA00023136"/>
    </source>
</evidence>
<keyword evidence="6" id="KW-0479">Metal-binding</keyword>
<dbReference type="GO" id="GO:0004497">
    <property type="term" value="F:monooxygenase activity"/>
    <property type="evidence" value="ECO:0007669"/>
    <property type="project" value="UniProtKB-KW"/>
</dbReference>
<sequence>MSLATAPDPAVPYVDRKRHAWVLSLLVPTLVGLGPVLYRAWPMTLMLWLPVIFVYCVAPLIDLALGADTSNPPEDAVPQLEADPFYRRVTYALVPLLWGAFVYGAWFCMRTPLTWAGQLAIVMTTGMVGGFCINLGHELGHKKSKLERWLARIVLAPTFYGHFTIEHNRGHHRDVATAADPASSRMGEGIWRFALREMPGAFRRAWQLERARMKVDGLPFWSLHNELLQPALITVALWTTLAAWLGPQVLVFLLLASLWANFQLTTANYIEHYGLLRRTEADGRVERTEPRHSWNSNHLFSNWAVFHLQRHSDHHAHPMRRYQSLRHFDDVPQLPNGYFGMFTIAYFPPLWFALMDARLVAAVHSDASRINFHPRRRAALMRRHGLVDFPT</sequence>
<evidence type="ECO:0000259" key="13">
    <source>
        <dbReference type="Pfam" id="PF00487"/>
    </source>
</evidence>
<evidence type="ECO:0000256" key="9">
    <source>
        <dbReference type="ARBA" id="ARBA00023004"/>
    </source>
</evidence>
<feature type="transmembrane region" description="Helical" evidence="12">
    <location>
        <begin position="45"/>
        <end position="65"/>
    </location>
</feature>
<feature type="transmembrane region" description="Helical" evidence="12">
    <location>
        <begin position="85"/>
        <end position="107"/>
    </location>
</feature>
<evidence type="ECO:0000313" key="14">
    <source>
        <dbReference type="EMBL" id="MCK9684320.1"/>
    </source>
</evidence>
<accession>A0A9X2C0W3</accession>
<keyword evidence="11 12" id="KW-0472">Membrane</keyword>
<feature type="transmembrane region" description="Helical" evidence="12">
    <location>
        <begin position="119"/>
        <end position="137"/>
    </location>
</feature>
<evidence type="ECO:0000256" key="7">
    <source>
        <dbReference type="ARBA" id="ARBA00022989"/>
    </source>
</evidence>
<comment type="subcellular location">
    <subcellularLocation>
        <location evidence="1">Cell inner membrane</location>
        <topology evidence="1">Multi-pass membrane protein</topology>
    </subcellularLocation>
</comment>
<dbReference type="InterPro" id="IPR033885">
    <property type="entry name" value="AlkB/XylM"/>
</dbReference>
<dbReference type="GO" id="GO:0006629">
    <property type="term" value="P:lipid metabolic process"/>
    <property type="evidence" value="ECO:0007669"/>
    <property type="project" value="InterPro"/>
</dbReference>
<dbReference type="RefSeq" id="WP_275680353.1">
    <property type="nucleotide sequence ID" value="NZ_JAJLJH010000001.1"/>
</dbReference>
<evidence type="ECO:0000256" key="12">
    <source>
        <dbReference type="SAM" id="Phobius"/>
    </source>
</evidence>
<dbReference type="GO" id="GO:0046872">
    <property type="term" value="F:metal ion binding"/>
    <property type="evidence" value="ECO:0007669"/>
    <property type="project" value="UniProtKB-KW"/>
</dbReference>
<evidence type="ECO:0000256" key="6">
    <source>
        <dbReference type="ARBA" id="ARBA00022723"/>
    </source>
</evidence>
<keyword evidence="15" id="KW-1185">Reference proteome</keyword>
<dbReference type="InterPro" id="IPR005804">
    <property type="entry name" value="FA_desaturase_dom"/>
</dbReference>
<dbReference type="GO" id="GO:0005886">
    <property type="term" value="C:plasma membrane"/>
    <property type="evidence" value="ECO:0007669"/>
    <property type="project" value="UniProtKB-SubCell"/>
</dbReference>
<feature type="domain" description="Fatty acid desaturase" evidence="13">
    <location>
        <begin position="114"/>
        <end position="341"/>
    </location>
</feature>
<organism evidence="14 15">
    <name type="scientific">Scleromatobacter humisilvae</name>
    <dbReference type="NCBI Taxonomy" id="2897159"/>
    <lineage>
        <taxon>Bacteria</taxon>
        <taxon>Pseudomonadati</taxon>
        <taxon>Pseudomonadota</taxon>
        <taxon>Betaproteobacteria</taxon>
        <taxon>Burkholderiales</taxon>
        <taxon>Sphaerotilaceae</taxon>
        <taxon>Scleromatobacter</taxon>
    </lineage>
</organism>
<keyword evidence="8" id="KW-0560">Oxidoreductase</keyword>
<evidence type="ECO:0000256" key="2">
    <source>
        <dbReference type="ARBA" id="ARBA00010823"/>
    </source>
</evidence>
<dbReference type="PANTHER" id="PTHR38674">
    <property type="entry name" value="ALKANE 1-MONOOXYGENASE 1"/>
    <property type="match status" value="1"/>
</dbReference>
<keyword evidence="9" id="KW-0408">Iron</keyword>
<keyword evidence="10" id="KW-0503">Monooxygenase</keyword>
<keyword evidence="7 12" id="KW-1133">Transmembrane helix</keyword>
<dbReference type="CDD" id="cd03512">
    <property type="entry name" value="Alkane-hydroxylase"/>
    <property type="match status" value="1"/>
</dbReference>
<name>A0A9X2C0W3_9BURK</name>
<evidence type="ECO:0000256" key="3">
    <source>
        <dbReference type="ARBA" id="ARBA00022475"/>
    </source>
</evidence>
<reference evidence="14" key="1">
    <citation type="submission" date="2021-11" db="EMBL/GenBank/DDBJ databases">
        <title>BS-T2-15 a new species belonging to the Comamonadaceae family isolated from the soil of a French oak forest.</title>
        <authorList>
            <person name="Mieszkin S."/>
            <person name="Alain K."/>
        </authorList>
    </citation>
    <scope>NUCLEOTIDE SEQUENCE</scope>
    <source>
        <strain evidence="14">BS-T2-15</strain>
    </source>
</reference>
<dbReference type="AlphaFoldDB" id="A0A9X2C0W3"/>
<evidence type="ECO:0000256" key="4">
    <source>
        <dbReference type="ARBA" id="ARBA00022519"/>
    </source>
</evidence>
<keyword evidence="4" id="KW-0997">Cell inner membrane</keyword>
<keyword evidence="5 12" id="KW-0812">Transmembrane</keyword>
<comment type="caution">
    <text evidence="14">The sequence shown here is derived from an EMBL/GenBank/DDBJ whole genome shotgun (WGS) entry which is preliminary data.</text>
</comment>
<proteinExistence type="inferred from homology"/>
<dbReference type="Proteomes" id="UP001139353">
    <property type="component" value="Unassembled WGS sequence"/>
</dbReference>
<evidence type="ECO:0000256" key="5">
    <source>
        <dbReference type="ARBA" id="ARBA00022692"/>
    </source>
</evidence>
<dbReference type="EMBL" id="JAJLJH010000001">
    <property type="protein sequence ID" value="MCK9684320.1"/>
    <property type="molecule type" value="Genomic_DNA"/>
</dbReference>
<dbReference type="Pfam" id="PF00487">
    <property type="entry name" value="FA_desaturase"/>
    <property type="match status" value="1"/>
</dbReference>